<name>A0A4D8QGS9_AZOBR</name>
<dbReference type="EMBL" id="CP032337">
    <property type="protein sequence ID" value="QCO07430.1"/>
    <property type="molecule type" value="Genomic_DNA"/>
</dbReference>
<feature type="transmembrane region" description="Helical" evidence="1">
    <location>
        <begin position="206"/>
        <end position="239"/>
    </location>
</feature>
<keyword evidence="1" id="KW-0472">Membrane</keyword>
<reference evidence="2 3" key="1">
    <citation type="submission" date="2018-09" db="EMBL/GenBank/DDBJ databases">
        <title>Whole genome based analysis of evolution and adaptive divergence in Indian and Brazilian strains of Azospirillum brasilense.</title>
        <authorList>
            <person name="Singh C."/>
            <person name="Tripathi A.K."/>
        </authorList>
    </citation>
    <scope>NUCLEOTIDE SEQUENCE [LARGE SCALE GENOMIC DNA]</scope>
    <source>
        <strain evidence="2 3">MTCC4036</strain>
        <plasmid evidence="2 3">p7</plasmid>
    </source>
</reference>
<evidence type="ECO:0000313" key="2">
    <source>
        <dbReference type="EMBL" id="QCO07430.1"/>
    </source>
</evidence>
<accession>A0A4D8QGS9</accession>
<keyword evidence="2" id="KW-0614">Plasmid</keyword>
<sequence>MAAQIALWDDSGIWTTAYTQARQKLGAKASTPAMPRDHETRPVGELRLLVLARLLDAVGSRFPERLSVGRLHELGLTIEQAAVQALIRTDKTFSGATINDMTRHMLHKAAKVVEDEFRRADEAQQREMAERIVAAAEAMGDGDREALRQTLGVDTLSADAVRKVMLTSGMSAGFAALVSAGGFASYTMLTSAIAAVAGAVGVTLPFGFYMTATSMLAALTSPMVLGPLGLVVVAAATFWGNKKIHQAMLPMLVTQNAVAAGLEASGDPVATLVDDHAAFMESYRFATGREMMIRAKECPGLWKVS</sequence>
<organism evidence="2 3">
    <name type="scientific">Azospirillum brasilense</name>
    <dbReference type="NCBI Taxonomy" id="192"/>
    <lineage>
        <taxon>Bacteria</taxon>
        <taxon>Pseudomonadati</taxon>
        <taxon>Pseudomonadota</taxon>
        <taxon>Alphaproteobacteria</taxon>
        <taxon>Rhodospirillales</taxon>
        <taxon>Azospirillaceae</taxon>
        <taxon>Azospirillum</taxon>
    </lineage>
</organism>
<geneLocation type="plasmid" evidence="2 3">
    <name>p7</name>
</geneLocation>
<gene>
    <name evidence="2" type="ORF">D3867_36715</name>
</gene>
<keyword evidence="1" id="KW-1133">Transmembrane helix</keyword>
<keyword evidence="1" id="KW-0812">Transmembrane</keyword>
<dbReference type="AlphaFoldDB" id="A0A4D8QGS9"/>
<dbReference type="Proteomes" id="UP000298596">
    <property type="component" value="Plasmid p7"/>
</dbReference>
<proteinExistence type="predicted"/>
<protein>
    <submittedName>
        <fullName evidence="2">Uncharacterized protein</fullName>
    </submittedName>
</protein>
<feature type="transmembrane region" description="Helical" evidence="1">
    <location>
        <begin position="172"/>
        <end position="200"/>
    </location>
</feature>
<evidence type="ECO:0000256" key="1">
    <source>
        <dbReference type="SAM" id="Phobius"/>
    </source>
</evidence>
<evidence type="ECO:0000313" key="3">
    <source>
        <dbReference type="Proteomes" id="UP000298596"/>
    </source>
</evidence>